<reference evidence="1 2" key="1">
    <citation type="submission" date="2014-02" db="EMBL/GenBank/DDBJ databases">
        <title>Single nucleus genome sequencing reveals high similarity among nuclei of an endomycorrhizal fungus.</title>
        <authorList>
            <person name="Lin K."/>
            <person name="Geurts R."/>
            <person name="Zhang Z."/>
            <person name="Limpens E."/>
            <person name="Saunders D.G."/>
            <person name="Mu D."/>
            <person name="Pang E."/>
            <person name="Cao H."/>
            <person name="Cha H."/>
            <person name="Lin T."/>
            <person name="Zhou Q."/>
            <person name="Shang Y."/>
            <person name="Li Y."/>
            <person name="Ivanov S."/>
            <person name="Sharma T."/>
            <person name="Velzen R.V."/>
            <person name="Ruijter N.D."/>
            <person name="Aanen D.K."/>
            <person name="Win J."/>
            <person name="Kamoun S."/>
            <person name="Bisseling T."/>
            <person name="Huang S."/>
        </authorList>
    </citation>
    <scope>NUCLEOTIDE SEQUENCE [LARGE SCALE GENOMIC DNA]</scope>
    <source>
        <strain evidence="2">DAOM197198w</strain>
    </source>
</reference>
<protein>
    <recommendedName>
        <fullName evidence="3">Protein kinase domain-containing protein</fullName>
    </recommendedName>
</protein>
<dbReference type="STRING" id="1432141.A0A015KJ42"/>
<dbReference type="Proteomes" id="UP000022910">
    <property type="component" value="Unassembled WGS sequence"/>
</dbReference>
<proteinExistence type="predicted"/>
<evidence type="ECO:0008006" key="3">
    <source>
        <dbReference type="Google" id="ProtNLM"/>
    </source>
</evidence>
<organism evidence="1 2">
    <name type="scientific">Rhizophagus irregularis (strain DAOM 197198w)</name>
    <name type="common">Glomus intraradices</name>
    <dbReference type="NCBI Taxonomy" id="1432141"/>
    <lineage>
        <taxon>Eukaryota</taxon>
        <taxon>Fungi</taxon>
        <taxon>Fungi incertae sedis</taxon>
        <taxon>Mucoromycota</taxon>
        <taxon>Glomeromycotina</taxon>
        <taxon>Glomeromycetes</taxon>
        <taxon>Glomerales</taxon>
        <taxon>Glomeraceae</taxon>
        <taxon>Rhizophagus</taxon>
    </lineage>
</organism>
<dbReference type="Gene3D" id="1.10.10.1010">
    <property type="entry name" value="Intein homing endonuclease, domain IV"/>
    <property type="match status" value="6"/>
</dbReference>
<gene>
    <name evidence="1" type="ORF">RirG_187020</name>
</gene>
<dbReference type="OrthoDB" id="10438318at2759"/>
<comment type="caution">
    <text evidence="1">The sequence shown here is derived from an EMBL/GenBank/DDBJ whole genome shotgun (WGS) entry which is preliminary data.</text>
</comment>
<evidence type="ECO:0000313" key="2">
    <source>
        <dbReference type="Proteomes" id="UP000022910"/>
    </source>
</evidence>
<dbReference type="SUPFAM" id="SSF101898">
    <property type="entry name" value="NHL repeat"/>
    <property type="match status" value="1"/>
</dbReference>
<dbReference type="HOGENOM" id="CLU_000288_7_8_1"/>
<accession>A0A015KJ42</accession>
<dbReference type="AlphaFoldDB" id="A0A015KJ42"/>
<keyword evidence="2" id="KW-1185">Reference proteome</keyword>
<dbReference type="EMBL" id="JEMT01026269">
    <property type="protein sequence ID" value="EXX59666.1"/>
    <property type="molecule type" value="Genomic_DNA"/>
</dbReference>
<sequence length="880" mass="104240">MILEKCDVSEMASKQNDVDKFYVGKTCFLKTEHKFYGITQDPETKIYMMVVNNKCNKCYYNLCNSIHFQRNFEYWTSGNNNIDKLIQETQLSVHWNVDIALEWIPCDKLYNIKYITKDELGEIYRANWTDGNIKLNSYLVDQESWDHKNQNWRRQQCNMFVNLKSLNTPNILTLEFVNKIKIEHVFYGITWNPETKNYMIVLNNICKKCNYVCNSIYFQHKFIDWTSGNNNIDKFIQDTQLSTHGNIEKALEWVPYDKFCNIMYIAKDNEFGETYVANWIDGEIICWDFKNPNWKREDQDISVILKNLDYSENFKLELMKEIHKPCGITQNPETKNYMIVLHSNRCNKCNKICNIIHFKQKFIDWTSGNDDIDKFIQDTQLSAHDIIEKALEWIPYNRFYGIKYIANDEFNKVYSANWIDGEIICWDYESQNWKRKDQNISVILKNLDCSKNITSELMKKINKPCGITQDPETKNYMIVLNNICKKCNYACNAFHFQQKFIDWTGGNKDIDKFIQDVQLSAHIGVGKALEWIPYDRLYNIKYVAKDELNKMYSANWIDGEIICWDKDNQNWKREDQNISVILKNLDYSKNITSEFMEELKKPCGITQNPESKNYMMVLHSNKCQKCNKICNTIHFQQKFINWTSGNNDIDKFIQDTQLSAHDNIGKALEWVFYNRFYGIKCIANDKFNKVYSAYWIDGEIICWDYENQNWEREDQNIPVILKNLDYSKNITSELMKEINKPCGITCNPETKSYMMVLHGNKCKMCDKICNAIYFQQKFIDWTSGNDEIDRFIQDTQLSAHEDVKKALEWIPYDRFYDIEYIAKGGFGKVYRANLVDGFITDWDSKNQNWNRNSKDTLVALKSLDNSNNIASEFINEVLSD</sequence>
<name>A0A015KJ42_RHIIW</name>
<evidence type="ECO:0000313" key="1">
    <source>
        <dbReference type="EMBL" id="EXX59666.1"/>
    </source>
</evidence>